<comment type="caution">
    <text evidence="1">The sequence shown here is derived from an EMBL/GenBank/DDBJ whole genome shotgun (WGS) entry which is preliminary data.</text>
</comment>
<organism evidence="1 2">
    <name type="scientific">Hymenobacter gummosus</name>
    <dbReference type="NCBI Taxonomy" id="1776032"/>
    <lineage>
        <taxon>Bacteria</taxon>
        <taxon>Pseudomonadati</taxon>
        <taxon>Bacteroidota</taxon>
        <taxon>Cytophagia</taxon>
        <taxon>Cytophagales</taxon>
        <taxon>Hymenobacteraceae</taxon>
        <taxon>Hymenobacter</taxon>
    </lineage>
</organism>
<dbReference type="RefSeq" id="WP_126695355.1">
    <property type="nucleotide sequence ID" value="NZ_RXOF01000015.1"/>
</dbReference>
<proteinExistence type="predicted"/>
<keyword evidence="2" id="KW-1185">Reference proteome</keyword>
<accession>A0A3S0J786</accession>
<evidence type="ECO:0000313" key="2">
    <source>
        <dbReference type="Proteomes" id="UP000282184"/>
    </source>
</evidence>
<evidence type="ECO:0000313" key="1">
    <source>
        <dbReference type="EMBL" id="RTQ46611.1"/>
    </source>
</evidence>
<sequence length="157" mass="17868">MKSQLADILQLLNEALEAIGQPAIQNNPAFIQNPGFSNSEYCMAFELAGAESNSLHLAWTISSDGISFFIDRANEIPEWSYEYVIKHPTAFQQVVIALFTSWILIEHKGRRTIIRLFGEDGKQSNQFSYTQGIGLNFLQKSNYKLYQPVLFRESTKL</sequence>
<reference evidence="1 2" key="1">
    <citation type="submission" date="2018-12" db="EMBL/GenBank/DDBJ databases">
        <title>Hymenobacter gummosus sp. nov., isolated from a spring.</title>
        <authorList>
            <person name="Nie L."/>
        </authorList>
    </citation>
    <scope>NUCLEOTIDE SEQUENCE [LARGE SCALE GENOMIC DNA]</scope>
    <source>
        <strain evidence="1 2">KCTC 52166</strain>
    </source>
</reference>
<protein>
    <submittedName>
        <fullName evidence="1">Uncharacterized protein</fullName>
    </submittedName>
</protein>
<dbReference type="EMBL" id="RXOF01000015">
    <property type="protein sequence ID" value="RTQ46611.1"/>
    <property type="molecule type" value="Genomic_DNA"/>
</dbReference>
<name>A0A3S0J786_9BACT</name>
<dbReference type="Proteomes" id="UP000282184">
    <property type="component" value="Unassembled WGS sequence"/>
</dbReference>
<gene>
    <name evidence="1" type="ORF">EJV47_21950</name>
</gene>
<dbReference type="OrthoDB" id="981617at2"/>
<dbReference type="AlphaFoldDB" id="A0A3S0J786"/>